<feature type="region of interest" description="Disordered" evidence="1">
    <location>
        <begin position="192"/>
        <end position="236"/>
    </location>
</feature>
<proteinExistence type="predicted"/>
<evidence type="ECO:0000313" key="3">
    <source>
        <dbReference type="Proteomes" id="UP000246005"/>
    </source>
</evidence>
<dbReference type="EMBL" id="QGHB01000002">
    <property type="protein sequence ID" value="PWK88912.1"/>
    <property type="molecule type" value="Genomic_DNA"/>
</dbReference>
<evidence type="ECO:0000256" key="1">
    <source>
        <dbReference type="SAM" id="MobiDB-lite"/>
    </source>
</evidence>
<evidence type="ECO:0000313" key="2">
    <source>
        <dbReference type="EMBL" id="PWK88912.1"/>
    </source>
</evidence>
<feature type="compositionally biased region" description="Polar residues" evidence="1">
    <location>
        <begin position="11"/>
        <end position="21"/>
    </location>
</feature>
<organism evidence="2 3">
    <name type="scientific">Lentzea atacamensis</name>
    <dbReference type="NCBI Taxonomy" id="531938"/>
    <lineage>
        <taxon>Bacteria</taxon>
        <taxon>Bacillati</taxon>
        <taxon>Actinomycetota</taxon>
        <taxon>Actinomycetes</taxon>
        <taxon>Pseudonocardiales</taxon>
        <taxon>Pseudonocardiaceae</taxon>
        <taxon>Lentzea</taxon>
    </lineage>
</organism>
<reference evidence="2 3" key="1">
    <citation type="submission" date="2018-05" db="EMBL/GenBank/DDBJ databases">
        <title>Genomic Encyclopedia of Type Strains, Phase IV (KMG-IV): sequencing the most valuable type-strain genomes for metagenomic binning, comparative biology and taxonomic classification.</title>
        <authorList>
            <person name="Goeker M."/>
        </authorList>
    </citation>
    <scope>NUCLEOTIDE SEQUENCE [LARGE SCALE GENOMIC DNA]</scope>
    <source>
        <strain evidence="2 3">DSM 45480</strain>
    </source>
</reference>
<sequence>MTPRGPLPSTRPDSCTSSSVRKLTDLSGRSPGTHSLDSAWIGTAVLTSRNAVTTATRKRPSRTFALHSRCRNPLGRRSLRLCGTTLPDQGRVGAAHGARGELQLPCLLHREAQRGPPGEPGTRAQVIPGPLVQHPHLIHQIGHREQVCRVGVLFRWLLVSGRRVGYRRSHHPLIISYNVLIYTLRHGCGVPRTSSPPVPDQDQGGEHTRAHGCPRPDVVGRGQRRDEQPEGSQHQK</sequence>
<feature type="region of interest" description="Disordered" evidence="1">
    <location>
        <begin position="1"/>
        <end position="36"/>
    </location>
</feature>
<name>A0A316I656_9PSEU</name>
<dbReference type="AlphaFoldDB" id="A0A316I656"/>
<accession>A0A316I656</accession>
<protein>
    <submittedName>
        <fullName evidence="2">Uncharacterized protein</fullName>
    </submittedName>
</protein>
<comment type="caution">
    <text evidence="2">The sequence shown here is derived from an EMBL/GenBank/DDBJ whole genome shotgun (WGS) entry which is preliminary data.</text>
</comment>
<dbReference type="Proteomes" id="UP000246005">
    <property type="component" value="Unassembled WGS sequence"/>
</dbReference>
<gene>
    <name evidence="2" type="ORF">C8D88_102179</name>
</gene>